<accession>A0AAU9J5C2</accession>
<dbReference type="Pfam" id="PF01494">
    <property type="entry name" value="FAD_binding_3"/>
    <property type="match status" value="1"/>
</dbReference>
<feature type="domain" description="FAD-binding" evidence="3">
    <location>
        <begin position="15"/>
        <end position="333"/>
    </location>
</feature>
<dbReference type="InterPro" id="IPR036188">
    <property type="entry name" value="FAD/NAD-bd_sf"/>
</dbReference>
<comment type="caution">
    <text evidence="4">The sequence shown here is derived from an EMBL/GenBank/DDBJ whole genome shotgun (WGS) entry which is preliminary data.</text>
</comment>
<keyword evidence="2" id="KW-0503">Monooxygenase</keyword>
<evidence type="ECO:0000256" key="2">
    <source>
        <dbReference type="ARBA" id="ARBA00023033"/>
    </source>
</evidence>
<organism evidence="4 5">
    <name type="scientific">Blepharisma stoltei</name>
    <dbReference type="NCBI Taxonomy" id="1481888"/>
    <lineage>
        <taxon>Eukaryota</taxon>
        <taxon>Sar</taxon>
        <taxon>Alveolata</taxon>
        <taxon>Ciliophora</taxon>
        <taxon>Postciliodesmatophora</taxon>
        <taxon>Heterotrichea</taxon>
        <taxon>Heterotrichida</taxon>
        <taxon>Blepharismidae</taxon>
        <taxon>Blepharisma</taxon>
    </lineage>
</organism>
<dbReference type="InterPro" id="IPR050493">
    <property type="entry name" value="FAD-dep_Monooxygenase_BioMet"/>
</dbReference>
<proteinExistence type="predicted"/>
<evidence type="ECO:0000256" key="1">
    <source>
        <dbReference type="ARBA" id="ARBA00023002"/>
    </source>
</evidence>
<dbReference type="Gene3D" id="3.50.50.60">
    <property type="entry name" value="FAD/NAD(P)-binding domain"/>
    <property type="match status" value="1"/>
</dbReference>
<dbReference type="PANTHER" id="PTHR13789">
    <property type="entry name" value="MONOOXYGENASE"/>
    <property type="match status" value="1"/>
</dbReference>
<dbReference type="PANTHER" id="PTHR13789:SF309">
    <property type="entry name" value="PUTATIVE (AFU_ORTHOLOGUE AFUA_6G14510)-RELATED"/>
    <property type="match status" value="1"/>
</dbReference>
<sequence>MMKRFFIRTFSSKRAIIIGAGLSGPLSALFLKQANIESIIFEKENFQPDNSGIPLIIPTNGAKILNHIDIYHQIKAFSFPLNKKIYWNYKNKLKIIDESDNEAKYGAESIIIKKSRLHKAILNELNLQGIKIHYEKEISHIENTEKSLKVIFKDNSEVEGDFLIGSDGTFSQVRNIIFPNFPSPVYDKTVRFCGFSTCPTSPNTADYNVLICREGVFSFKNTAKDQVYWTATIHSHISPEKNLNNNYISADEWKHKLIGTFAKDAIFIKDIIFSTVDNIGIYPVYNLSMPEKWYDGRVCLIGDAAHSISPFSLQEASLGFEDAFLLAKCLKMNEISEGFQKFEDMRKLRTKKIITFADLAYASFKSRGLKGFLQREFIFPYYAKRILLENPQIYSYNFDF</sequence>
<dbReference type="EMBL" id="CAJZBQ010000028">
    <property type="protein sequence ID" value="CAG9321441.1"/>
    <property type="molecule type" value="Genomic_DNA"/>
</dbReference>
<dbReference type="AlphaFoldDB" id="A0AAU9J5C2"/>
<dbReference type="PRINTS" id="PR00420">
    <property type="entry name" value="RNGMNOXGNASE"/>
</dbReference>
<name>A0AAU9J5C2_9CILI</name>
<evidence type="ECO:0000313" key="5">
    <source>
        <dbReference type="Proteomes" id="UP001162131"/>
    </source>
</evidence>
<dbReference type="Proteomes" id="UP001162131">
    <property type="component" value="Unassembled WGS sequence"/>
</dbReference>
<keyword evidence="5" id="KW-1185">Reference proteome</keyword>
<reference evidence="4" key="1">
    <citation type="submission" date="2021-09" db="EMBL/GenBank/DDBJ databases">
        <authorList>
            <consortium name="AG Swart"/>
            <person name="Singh M."/>
            <person name="Singh A."/>
            <person name="Seah K."/>
            <person name="Emmerich C."/>
        </authorList>
    </citation>
    <scope>NUCLEOTIDE SEQUENCE</scope>
    <source>
        <strain evidence="4">ATCC30299</strain>
    </source>
</reference>
<gene>
    <name evidence="4" type="ORF">BSTOLATCC_MIC28723</name>
</gene>
<evidence type="ECO:0000313" key="4">
    <source>
        <dbReference type="EMBL" id="CAG9321441.1"/>
    </source>
</evidence>
<keyword evidence="1" id="KW-0560">Oxidoreductase</keyword>
<dbReference type="GO" id="GO:0004497">
    <property type="term" value="F:monooxygenase activity"/>
    <property type="evidence" value="ECO:0007669"/>
    <property type="project" value="UniProtKB-KW"/>
</dbReference>
<dbReference type="SUPFAM" id="SSF51905">
    <property type="entry name" value="FAD/NAD(P)-binding domain"/>
    <property type="match status" value="1"/>
</dbReference>
<dbReference type="GO" id="GO:0071949">
    <property type="term" value="F:FAD binding"/>
    <property type="evidence" value="ECO:0007669"/>
    <property type="project" value="InterPro"/>
</dbReference>
<protein>
    <recommendedName>
        <fullName evidence="3">FAD-binding domain-containing protein</fullName>
    </recommendedName>
</protein>
<dbReference type="InterPro" id="IPR002938">
    <property type="entry name" value="FAD-bd"/>
</dbReference>
<evidence type="ECO:0000259" key="3">
    <source>
        <dbReference type="Pfam" id="PF01494"/>
    </source>
</evidence>